<keyword evidence="5 6" id="KW-0653">Protein transport</keyword>
<evidence type="ECO:0000259" key="7">
    <source>
        <dbReference type="SMART" id="SM00382"/>
    </source>
</evidence>
<protein>
    <recommendedName>
        <fullName evidence="6">Vesicle-fusing ATPase</fullName>
        <ecNumber evidence="6">3.6.4.6</ecNumber>
    </recommendedName>
</protein>
<evidence type="ECO:0000256" key="1">
    <source>
        <dbReference type="ARBA" id="ARBA00006914"/>
    </source>
</evidence>
<comment type="caution">
    <text evidence="8">The sequence shown here is derived from an EMBL/GenBank/DDBJ whole genome shotgun (WGS) entry which is preliminary data.</text>
</comment>
<comment type="similarity">
    <text evidence="1 6">Belongs to the AAA ATPase family.</text>
</comment>
<keyword evidence="6" id="KW-0963">Cytoplasm</keyword>
<keyword evidence="3 6" id="KW-0547">Nucleotide-binding</keyword>
<evidence type="ECO:0000256" key="4">
    <source>
        <dbReference type="ARBA" id="ARBA00022840"/>
    </source>
</evidence>
<dbReference type="PROSITE" id="PS00674">
    <property type="entry name" value="AAA"/>
    <property type="match status" value="1"/>
</dbReference>
<dbReference type="InterPro" id="IPR041569">
    <property type="entry name" value="AAA_lid_3"/>
</dbReference>
<dbReference type="Gene3D" id="2.40.40.20">
    <property type="match status" value="1"/>
</dbReference>
<dbReference type="FunFam" id="1.10.8.60:FF:000146">
    <property type="entry name" value="Vesicle-fusing ATPase"/>
    <property type="match status" value="1"/>
</dbReference>
<dbReference type="VEuPathDB" id="FungiDB:H257_09167"/>
<keyword evidence="6" id="KW-0931">ER-Golgi transport</keyword>
<evidence type="ECO:0000256" key="3">
    <source>
        <dbReference type="ARBA" id="ARBA00022741"/>
    </source>
</evidence>
<evidence type="ECO:0000313" key="8">
    <source>
        <dbReference type="EMBL" id="RHY01932.1"/>
    </source>
</evidence>
<proteinExistence type="inferred from homology"/>
<dbReference type="SUPFAM" id="SSF50692">
    <property type="entry name" value="ADC-like"/>
    <property type="match status" value="1"/>
</dbReference>
<evidence type="ECO:0000256" key="2">
    <source>
        <dbReference type="ARBA" id="ARBA00022448"/>
    </source>
</evidence>
<dbReference type="FunFam" id="3.40.50.300:FF:000187">
    <property type="entry name" value="Vesicular-fusion ATPase SEC18"/>
    <property type="match status" value="1"/>
</dbReference>
<evidence type="ECO:0000256" key="5">
    <source>
        <dbReference type="ARBA" id="ARBA00022927"/>
    </source>
</evidence>
<gene>
    <name evidence="8" type="ORF">DYB36_004175</name>
</gene>
<dbReference type="InterPro" id="IPR009010">
    <property type="entry name" value="Asp_de-COase-like_dom_sf"/>
</dbReference>
<dbReference type="PANTHER" id="PTHR23078:SF3">
    <property type="entry name" value="VESICLE-FUSING ATPASE"/>
    <property type="match status" value="1"/>
</dbReference>
<dbReference type="InterPro" id="IPR027417">
    <property type="entry name" value="P-loop_NTPase"/>
</dbReference>
<dbReference type="Gene3D" id="3.40.50.300">
    <property type="entry name" value="P-loop containing nucleotide triphosphate hydrolases"/>
    <property type="match status" value="2"/>
</dbReference>
<dbReference type="Gene3D" id="3.10.330.10">
    <property type="match status" value="1"/>
</dbReference>
<keyword evidence="6" id="KW-0378">Hydrolase</keyword>
<dbReference type="Pfam" id="PF00004">
    <property type="entry name" value="AAA"/>
    <property type="match status" value="1"/>
</dbReference>
<dbReference type="Proteomes" id="UP000265427">
    <property type="component" value="Unassembled WGS sequence"/>
</dbReference>
<dbReference type="EMBL" id="QUSZ01007657">
    <property type="protein sequence ID" value="RHY01932.1"/>
    <property type="molecule type" value="Genomic_DNA"/>
</dbReference>
<dbReference type="GO" id="GO:0006891">
    <property type="term" value="P:intra-Golgi vesicle-mediated transport"/>
    <property type="evidence" value="ECO:0007669"/>
    <property type="project" value="TreeGrafter"/>
</dbReference>
<name>A0A397A2Y9_APHAT</name>
<dbReference type="InterPro" id="IPR039812">
    <property type="entry name" value="Vesicle-fus_ATPase"/>
</dbReference>
<dbReference type="PANTHER" id="PTHR23078">
    <property type="entry name" value="VESICULAR-FUSION PROTEIN NSF"/>
    <property type="match status" value="1"/>
</dbReference>
<feature type="domain" description="AAA+ ATPase" evidence="7">
    <location>
        <begin position="265"/>
        <end position="412"/>
    </location>
</feature>
<dbReference type="GO" id="GO:0005524">
    <property type="term" value="F:ATP binding"/>
    <property type="evidence" value="ECO:0007669"/>
    <property type="project" value="UniProtKB-UniRule"/>
</dbReference>
<dbReference type="EC" id="3.6.4.6" evidence="6"/>
<comment type="subcellular location">
    <subcellularLocation>
        <location evidence="6">Cytoplasm</location>
    </subcellularLocation>
</comment>
<reference evidence="8 9" key="1">
    <citation type="submission" date="2018-08" db="EMBL/GenBank/DDBJ databases">
        <title>Aphanomyces genome sequencing and annotation.</title>
        <authorList>
            <person name="Minardi D."/>
            <person name="Oidtmann B."/>
            <person name="Van Der Giezen M."/>
            <person name="Studholme D.J."/>
        </authorList>
    </citation>
    <scope>NUCLEOTIDE SEQUENCE [LARGE SCALE GENOMIC DNA]</scope>
    <source>
        <strain evidence="8 9">Kv</strain>
    </source>
</reference>
<dbReference type="Gene3D" id="1.10.8.60">
    <property type="match status" value="1"/>
</dbReference>
<evidence type="ECO:0000313" key="9">
    <source>
        <dbReference type="Proteomes" id="UP000265427"/>
    </source>
</evidence>
<dbReference type="FunFam" id="3.40.50.300:FF:000166">
    <property type="entry name" value="vesicle-fusing ATPase isoform X1"/>
    <property type="match status" value="1"/>
</dbReference>
<dbReference type="SMART" id="SM00382">
    <property type="entry name" value="AAA"/>
    <property type="match status" value="2"/>
</dbReference>
<keyword evidence="4 6" id="KW-0067">ATP-binding</keyword>
<keyword evidence="6" id="KW-0460">Magnesium</keyword>
<accession>A0A397A2Y9</accession>
<organism evidence="8 9">
    <name type="scientific">Aphanomyces astaci</name>
    <name type="common">Crayfish plague agent</name>
    <dbReference type="NCBI Taxonomy" id="112090"/>
    <lineage>
        <taxon>Eukaryota</taxon>
        <taxon>Sar</taxon>
        <taxon>Stramenopiles</taxon>
        <taxon>Oomycota</taxon>
        <taxon>Saprolegniomycetes</taxon>
        <taxon>Saprolegniales</taxon>
        <taxon>Verrucalvaceae</taxon>
        <taxon>Aphanomyces</taxon>
    </lineage>
</organism>
<dbReference type="GO" id="GO:0046872">
    <property type="term" value="F:metal ion binding"/>
    <property type="evidence" value="ECO:0007669"/>
    <property type="project" value="UniProtKB-UniRule"/>
</dbReference>
<sequence length="772" mass="84058">MSRGGIDFSVDSIPSNSYAYTNCVYTTKEDFVALVNLCPRGVTTKEQIHEFGLNVWVNQKYVFAAKPLREMAPKAIGMGGMQRMCLNLAKSQMCSVTPWVPDVSRGFAIATVHLEVQQVMRAGSNQLNFDCDVVKANFEKLYVNQVFAAGQLLVVDVDGAPVKLSVSKVDLLAPPDGVAPSSHQSTMGLFVKGSALVFTKSKDAPVKLVNQGATAGGGNRIFKPDFDFSKLGIGGLDKEFNDIFRRAFASRVFPPAIIEKMGIKHVRGMLLFGPPGCGKTLIARQIGKVLNAKEPKVVNGPEILDKFVGESERKIRELFDDARREQNDLGEASELHIIIFDEIDAICKARGSSRDGTGVGDSVVNQLLTQIDGVDSLNNVLVIGMTNRKDMLDEALMRPGRLEVQMEINLPDEKGRAQILTIHTQRAKDNGFLDDSVVSDLSHCLAPVTNEYLNLAQRTKNFSGAEIEGLVRAATAHALSRGMMRLSDALLRGCHNGGTDGKTFHAAANYIPKLSMADFDLALTEIKPKFGSPQDSLSLYYRAGLHSFGPEFEAVKSTLNALIHQVKANENTPLMSVLLHGEPGSGKTALAAACAVASEYPLVRLIKAADLIGRQEGAKCGHIYTRIFTISIDIFIVGLGPRFSNAVLQALLVLIKNPVPVLGRKLLVVGITSSFDEMKMLGLPTVFDVTLEVPLLRHPSDFDAVLVGAAVNIEPAERSRVVELLGQKPMGVKKLLLISEMARQRTADDHEEATTTVITYQRFVDCLYKFGF</sequence>
<dbReference type="Pfam" id="PF17862">
    <property type="entry name" value="AAA_lid_3"/>
    <property type="match status" value="1"/>
</dbReference>
<keyword evidence="2 6" id="KW-0813">Transport</keyword>
<dbReference type="GO" id="GO:0005795">
    <property type="term" value="C:Golgi stack"/>
    <property type="evidence" value="ECO:0007669"/>
    <property type="project" value="TreeGrafter"/>
</dbReference>
<dbReference type="AlphaFoldDB" id="A0A397A2Y9"/>
<dbReference type="InterPro" id="IPR003959">
    <property type="entry name" value="ATPase_AAA_core"/>
</dbReference>
<keyword evidence="6" id="KW-0479">Metal-binding</keyword>
<dbReference type="GO" id="GO:0016887">
    <property type="term" value="F:ATP hydrolysis activity"/>
    <property type="evidence" value="ECO:0007669"/>
    <property type="project" value="InterPro"/>
</dbReference>
<dbReference type="GO" id="GO:0043001">
    <property type="term" value="P:Golgi to plasma membrane protein transport"/>
    <property type="evidence" value="ECO:0007669"/>
    <property type="project" value="TreeGrafter"/>
</dbReference>
<dbReference type="InterPro" id="IPR003593">
    <property type="entry name" value="AAA+_ATPase"/>
</dbReference>
<dbReference type="SUPFAM" id="SSF52540">
    <property type="entry name" value="P-loop containing nucleoside triphosphate hydrolases"/>
    <property type="match status" value="2"/>
</dbReference>
<dbReference type="GO" id="GO:0035494">
    <property type="term" value="P:SNARE complex disassembly"/>
    <property type="evidence" value="ECO:0007669"/>
    <property type="project" value="InterPro"/>
</dbReference>
<comment type="catalytic activity">
    <reaction evidence="6">
        <text>ATP + H2O = ADP + phosphate + H(+)</text>
        <dbReference type="Rhea" id="RHEA:13065"/>
        <dbReference type="ChEBI" id="CHEBI:15377"/>
        <dbReference type="ChEBI" id="CHEBI:15378"/>
        <dbReference type="ChEBI" id="CHEBI:30616"/>
        <dbReference type="ChEBI" id="CHEBI:43474"/>
        <dbReference type="ChEBI" id="CHEBI:456216"/>
        <dbReference type="EC" id="3.6.4.6"/>
    </reaction>
</comment>
<dbReference type="InterPro" id="IPR029067">
    <property type="entry name" value="CDC48_domain_2-like_sf"/>
</dbReference>
<feature type="domain" description="AAA+ ATPase" evidence="7">
    <location>
        <begin position="573"/>
        <end position="697"/>
    </location>
</feature>
<comment type="function">
    <text evidence="6">Required for vesicle-mediated transport. Catalyzes the fusion of transport vesicles within the Golgi cisternae. Is also required for transport from the endoplasmic reticulum to the Golgi stack. Seems to function as a fusion protein required for the delivery of cargo proteins to all compartments of the Golgi stack independent of vesicle origin.</text>
</comment>
<dbReference type="SUPFAM" id="SSF54585">
    <property type="entry name" value="Cdc48 domain 2-like"/>
    <property type="match status" value="1"/>
</dbReference>
<comment type="cofactor">
    <cofactor evidence="6">
        <name>Mg(2+)</name>
        <dbReference type="ChEBI" id="CHEBI:18420"/>
    </cofactor>
    <text evidence="6">Binds 1 Mg(2+) ion per subunit.</text>
</comment>
<dbReference type="InterPro" id="IPR003960">
    <property type="entry name" value="ATPase_AAA_CS"/>
</dbReference>
<evidence type="ECO:0000256" key="6">
    <source>
        <dbReference type="RuleBase" id="RU367045"/>
    </source>
</evidence>